<comment type="subcellular location">
    <subcellularLocation>
        <location evidence="1">Cell inner membrane</location>
        <topology evidence="1">Single-pass membrane protein</topology>
    </subcellularLocation>
</comment>
<gene>
    <name evidence="13" type="ORF">QE440_002866</name>
</gene>
<dbReference type="RefSeq" id="WP_309759414.1">
    <property type="nucleotide sequence ID" value="NZ_JAVJAF010000001.1"/>
</dbReference>
<evidence type="ECO:0000256" key="1">
    <source>
        <dbReference type="ARBA" id="ARBA00004377"/>
    </source>
</evidence>
<dbReference type="Pfam" id="PF12019">
    <property type="entry name" value="GspH"/>
    <property type="match status" value="1"/>
</dbReference>
<evidence type="ECO:0000313" key="14">
    <source>
        <dbReference type="Proteomes" id="UP001268036"/>
    </source>
</evidence>
<evidence type="ECO:0000256" key="5">
    <source>
        <dbReference type="ARBA" id="ARBA00022519"/>
    </source>
</evidence>
<name>A0AAJ2F052_9PSED</name>
<evidence type="ECO:0000256" key="6">
    <source>
        <dbReference type="ARBA" id="ARBA00022692"/>
    </source>
</evidence>
<dbReference type="SUPFAM" id="SSF54523">
    <property type="entry name" value="Pili subunits"/>
    <property type="match status" value="1"/>
</dbReference>
<dbReference type="Proteomes" id="UP001268036">
    <property type="component" value="Unassembled WGS sequence"/>
</dbReference>
<evidence type="ECO:0000259" key="12">
    <source>
        <dbReference type="Pfam" id="PF12019"/>
    </source>
</evidence>
<dbReference type="AlphaFoldDB" id="A0AAJ2F052"/>
<accession>A0AAJ2F052</accession>
<protein>
    <recommendedName>
        <fullName evidence="2">Type II secretion system protein H</fullName>
    </recommendedName>
    <alternativeName>
        <fullName evidence="10">General secretion pathway protein H</fullName>
    </alternativeName>
</protein>
<evidence type="ECO:0000256" key="9">
    <source>
        <dbReference type="ARBA" id="ARBA00025772"/>
    </source>
</evidence>
<comment type="caution">
    <text evidence="13">The sequence shown here is derived from an EMBL/GenBank/DDBJ whole genome shotgun (WGS) entry which is preliminary data.</text>
</comment>
<evidence type="ECO:0000256" key="3">
    <source>
        <dbReference type="ARBA" id="ARBA00022475"/>
    </source>
</evidence>
<dbReference type="GO" id="GO:0015628">
    <property type="term" value="P:protein secretion by the type II secretion system"/>
    <property type="evidence" value="ECO:0007669"/>
    <property type="project" value="InterPro"/>
</dbReference>
<keyword evidence="5" id="KW-0997">Cell inner membrane</keyword>
<organism evidence="13 14">
    <name type="scientific">Pseudomonas oryzihabitans</name>
    <dbReference type="NCBI Taxonomy" id="47885"/>
    <lineage>
        <taxon>Bacteria</taxon>
        <taxon>Pseudomonadati</taxon>
        <taxon>Pseudomonadota</taxon>
        <taxon>Gammaproteobacteria</taxon>
        <taxon>Pseudomonadales</taxon>
        <taxon>Pseudomonadaceae</taxon>
        <taxon>Pseudomonas</taxon>
    </lineage>
</organism>
<keyword evidence="6 11" id="KW-0812">Transmembrane</keyword>
<feature type="domain" description="General secretion pathway GspH" evidence="12">
    <location>
        <begin position="42"/>
        <end position="151"/>
    </location>
</feature>
<evidence type="ECO:0000256" key="11">
    <source>
        <dbReference type="SAM" id="Phobius"/>
    </source>
</evidence>
<evidence type="ECO:0000256" key="7">
    <source>
        <dbReference type="ARBA" id="ARBA00022989"/>
    </source>
</evidence>
<dbReference type="InterPro" id="IPR022346">
    <property type="entry name" value="T2SS_GspH"/>
</dbReference>
<keyword evidence="4" id="KW-0488">Methylation</keyword>
<feature type="transmembrane region" description="Helical" evidence="11">
    <location>
        <begin position="12"/>
        <end position="33"/>
    </location>
</feature>
<dbReference type="GO" id="GO:0005886">
    <property type="term" value="C:plasma membrane"/>
    <property type="evidence" value="ECO:0007669"/>
    <property type="project" value="UniProtKB-SubCell"/>
</dbReference>
<proteinExistence type="inferred from homology"/>
<dbReference type="NCBIfam" id="TIGR02532">
    <property type="entry name" value="IV_pilin_GFxxxE"/>
    <property type="match status" value="1"/>
</dbReference>
<dbReference type="GO" id="GO:0015627">
    <property type="term" value="C:type II protein secretion system complex"/>
    <property type="evidence" value="ECO:0007669"/>
    <property type="project" value="InterPro"/>
</dbReference>
<evidence type="ECO:0000313" key="13">
    <source>
        <dbReference type="EMBL" id="MDR6235125.1"/>
    </source>
</evidence>
<evidence type="ECO:0000256" key="8">
    <source>
        <dbReference type="ARBA" id="ARBA00023136"/>
    </source>
</evidence>
<keyword evidence="8 11" id="KW-0472">Membrane</keyword>
<comment type="similarity">
    <text evidence="9">Belongs to the GSP H family.</text>
</comment>
<dbReference type="Gene3D" id="3.55.40.10">
    <property type="entry name" value="minor pseudopilin epsh domain"/>
    <property type="match status" value="1"/>
</dbReference>
<reference evidence="13" key="1">
    <citation type="submission" date="2023-08" db="EMBL/GenBank/DDBJ databases">
        <title>Functional and genomic diversity of the sorghum phyllosphere microbiome.</title>
        <authorList>
            <person name="Shade A."/>
        </authorList>
    </citation>
    <scope>NUCLEOTIDE SEQUENCE</scope>
    <source>
        <strain evidence="13">SORGH_AS_0201</strain>
    </source>
</reference>
<dbReference type="InterPro" id="IPR012902">
    <property type="entry name" value="N_methyl_site"/>
</dbReference>
<sequence>MKKAAGFTLTELMIVMALVGILIAIAAPGFGALTRSNRVTVAANELTNLLNYARSEALTRGLNVSVEAPSVNNWSGALKVITASSTVVGDVETLRAFEGSGLAPSGISSVGTATRLTFRPNGTLAAPFTILLCATDDTHTPGKTLTISQGGYTAVSDFTPTSASTRGCS</sequence>
<dbReference type="EMBL" id="JAVJAF010000001">
    <property type="protein sequence ID" value="MDR6235125.1"/>
    <property type="molecule type" value="Genomic_DNA"/>
</dbReference>
<dbReference type="Pfam" id="PF07963">
    <property type="entry name" value="N_methyl"/>
    <property type="match status" value="1"/>
</dbReference>
<evidence type="ECO:0000256" key="4">
    <source>
        <dbReference type="ARBA" id="ARBA00022481"/>
    </source>
</evidence>
<dbReference type="InterPro" id="IPR045584">
    <property type="entry name" value="Pilin-like"/>
</dbReference>
<keyword evidence="3" id="KW-1003">Cell membrane</keyword>
<evidence type="ECO:0000256" key="2">
    <source>
        <dbReference type="ARBA" id="ARBA00021549"/>
    </source>
</evidence>
<keyword evidence="7 11" id="KW-1133">Transmembrane helix</keyword>
<evidence type="ECO:0000256" key="10">
    <source>
        <dbReference type="ARBA" id="ARBA00030775"/>
    </source>
</evidence>